<dbReference type="RefSeq" id="WP_034587022.1">
    <property type="nucleotide sequence ID" value="NZ_JRPE02000004.1"/>
</dbReference>
<gene>
    <name evidence="3" type="ORF">LS74_003930</name>
</gene>
<accession>A0A4U8T2T9</accession>
<evidence type="ECO:0000313" key="3">
    <source>
        <dbReference type="EMBL" id="TLD92847.1"/>
    </source>
</evidence>
<dbReference type="AlphaFoldDB" id="A0A4U8T2T9"/>
<evidence type="ECO:0000313" key="4">
    <source>
        <dbReference type="Proteomes" id="UP000029921"/>
    </source>
</evidence>
<sequence>MAIFVSDNKQLDGVGSSSGGGGATIIAQGTRIKGEINTDCRLHIDGEFEGNIHAKDVVMVGKSGVVRGDVRANSLIVSGRFIGNVTANMLEIKPQGRVEGSVEVAEFIIERKGVFMGESKAKDPKASKADISSLELPKKDK</sequence>
<feature type="compositionally biased region" description="Basic and acidic residues" evidence="2">
    <location>
        <begin position="118"/>
        <end position="128"/>
    </location>
</feature>
<feature type="region of interest" description="Disordered" evidence="2">
    <location>
        <begin position="118"/>
        <end position="141"/>
    </location>
</feature>
<keyword evidence="4" id="KW-1185">Reference proteome</keyword>
<evidence type="ECO:0000256" key="2">
    <source>
        <dbReference type="SAM" id="MobiDB-lite"/>
    </source>
</evidence>
<organism evidence="3 4">
    <name type="scientific">Helicobacter magdeburgensis</name>
    <dbReference type="NCBI Taxonomy" id="471858"/>
    <lineage>
        <taxon>Bacteria</taxon>
        <taxon>Pseudomonadati</taxon>
        <taxon>Campylobacterota</taxon>
        <taxon>Epsilonproteobacteria</taxon>
        <taxon>Campylobacterales</taxon>
        <taxon>Helicobacteraceae</taxon>
        <taxon>Helicobacter</taxon>
    </lineage>
</organism>
<dbReference type="InterPro" id="IPR007607">
    <property type="entry name" value="BacA/B"/>
</dbReference>
<proteinExistence type="inferred from homology"/>
<comment type="similarity">
    <text evidence="1">Belongs to the bactofilin family.</text>
</comment>
<dbReference type="PANTHER" id="PTHR35024">
    <property type="entry name" value="HYPOTHETICAL CYTOSOLIC PROTEIN"/>
    <property type="match status" value="1"/>
</dbReference>
<dbReference type="Proteomes" id="UP000029921">
    <property type="component" value="Unassembled WGS sequence"/>
</dbReference>
<reference evidence="3 4" key="1">
    <citation type="journal article" date="2014" name="Genome Announc.">
        <title>Draft genome sequences of eight enterohepatic helicobacter species isolated from both laboratory and wild rodents.</title>
        <authorList>
            <person name="Sheh A."/>
            <person name="Shen Z."/>
            <person name="Fox J.G."/>
        </authorList>
    </citation>
    <scope>NUCLEOTIDE SEQUENCE [LARGE SCALE GENOMIC DNA]</scope>
    <source>
        <strain evidence="3 4">MIT 96-1001</strain>
    </source>
</reference>
<dbReference type="PANTHER" id="PTHR35024:SF4">
    <property type="entry name" value="POLYMER-FORMING CYTOSKELETAL PROTEIN"/>
    <property type="match status" value="1"/>
</dbReference>
<comment type="caution">
    <text evidence="3">The sequence shown here is derived from an EMBL/GenBank/DDBJ whole genome shotgun (WGS) entry which is preliminary data.</text>
</comment>
<dbReference type="Pfam" id="PF04519">
    <property type="entry name" value="Bactofilin"/>
    <property type="match status" value="1"/>
</dbReference>
<name>A0A4U8T2T9_9HELI</name>
<protein>
    <submittedName>
        <fullName evidence="3">Polymer-forming cytoskeletal family protein</fullName>
    </submittedName>
</protein>
<evidence type="ECO:0000256" key="1">
    <source>
        <dbReference type="ARBA" id="ARBA00044755"/>
    </source>
</evidence>
<dbReference type="EMBL" id="JRPE02000004">
    <property type="protein sequence ID" value="TLD92847.1"/>
    <property type="molecule type" value="Genomic_DNA"/>
</dbReference>